<feature type="transmembrane region" description="Helical" evidence="1">
    <location>
        <begin position="7"/>
        <end position="29"/>
    </location>
</feature>
<evidence type="ECO:0000313" key="2">
    <source>
        <dbReference type="EMBL" id="KIT96896.1"/>
    </source>
</evidence>
<dbReference type="Proteomes" id="UP000032274">
    <property type="component" value="Unassembled WGS sequence"/>
</dbReference>
<gene>
    <name evidence="2" type="ORF">QU38_07520</name>
</gene>
<reference evidence="2 3" key="1">
    <citation type="submission" date="2015-01" db="EMBL/GenBank/DDBJ databases">
        <title>Characterization of Swiss Staphylococcus aureus strains involved in food poisoning.</title>
        <authorList>
            <person name="Crovadore J."/>
            <person name="Chablais R."/>
            <person name="Tonacini J."/>
            <person name="Schnyder B."/>
            <person name="Lefort F."/>
        </authorList>
    </citation>
    <scope>NUCLEOTIDE SEQUENCE [LARGE SCALE GENOMIC DNA]</scope>
    <source>
        <strain evidence="2 3">SA-120</strain>
    </source>
</reference>
<dbReference type="AlphaFoldDB" id="A0AA40JN96"/>
<proteinExistence type="predicted"/>
<dbReference type="EMBL" id="JXIG01000626">
    <property type="protein sequence ID" value="KIT96896.1"/>
    <property type="molecule type" value="Genomic_DNA"/>
</dbReference>
<sequence>MEILSNLTLTLSLISLIVVILCIGFIFVTKYLYNNDYIKYYQWKSWLEKLFIVIFLFSVVSFLLFMAHRNFKNSVIDYNRHIEEQL</sequence>
<feature type="transmembrane region" description="Helical" evidence="1">
    <location>
        <begin position="49"/>
        <end position="67"/>
    </location>
</feature>
<evidence type="ECO:0000313" key="3">
    <source>
        <dbReference type="Proteomes" id="UP000032274"/>
    </source>
</evidence>
<protein>
    <submittedName>
        <fullName evidence="2">Uncharacterized protein</fullName>
    </submittedName>
</protein>
<evidence type="ECO:0000256" key="1">
    <source>
        <dbReference type="SAM" id="Phobius"/>
    </source>
</evidence>
<keyword evidence="1" id="KW-0472">Membrane</keyword>
<keyword evidence="1" id="KW-0812">Transmembrane</keyword>
<keyword evidence="1" id="KW-1133">Transmembrane helix</keyword>
<organism evidence="2 3">
    <name type="scientific">Staphylococcus aureus</name>
    <dbReference type="NCBI Taxonomy" id="1280"/>
    <lineage>
        <taxon>Bacteria</taxon>
        <taxon>Bacillati</taxon>
        <taxon>Bacillota</taxon>
        <taxon>Bacilli</taxon>
        <taxon>Bacillales</taxon>
        <taxon>Staphylococcaceae</taxon>
        <taxon>Staphylococcus</taxon>
    </lineage>
</organism>
<comment type="caution">
    <text evidence="2">The sequence shown here is derived from an EMBL/GenBank/DDBJ whole genome shotgun (WGS) entry which is preliminary data.</text>
</comment>
<accession>A0AA40JN96</accession>
<name>A0AA40JN96_STAAU</name>